<dbReference type="Proteomes" id="UP000280346">
    <property type="component" value="Unassembled WGS sequence"/>
</dbReference>
<evidence type="ECO:0000313" key="3">
    <source>
        <dbReference type="Proteomes" id="UP000280346"/>
    </source>
</evidence>
<feature type="region of interest" description="Disordered" evidence="1">
    <location>
        <begin position="32"/>
        <end position="64"/>
    </location>
</feature>
<feature type="compositionally biased region" description="Basic and acidic residues" evidence="1">
    <location>
        <begin position="34"/>
        <end position="45"/>
    </location>
</feature>
<keyword evidence="3" id="KW-1185">Reference proteome</keyword>
<accession>A0A3S0X913</accession>
<sequence>MRGSQAMPPAVFSRLILAAALMGLLGIAASAGAKGREPSPFDVWRDQPAATSCGPFPQPVGRAP</sequence>
<protein>
    <submittedName>
        <fullName evidence="2">Uncharacterized protein</fullName>
    </submittedName>
</protein>
<reference evidence="2 3" key="1">
    <citation type="submission" date="2018-12" db="EMBL/GenBank/DDBJ databases">
        <authorList>
            <person name="Yang Y."/>
        </authorList>
    </citation>
    <scope>NUCLEOTIDE SEQUENCE [LARGE SCALE GENOMIC DNA]</scope>
    <source>
        <strain evidence="2 3">GSF71</strain>
    </source>
</reference>
<evidence type="ECO:0000313" key="2">
    <source>
        <dbReference type="EMBL" id="RUQ66838.1"/>
    </source>
</evidence>
<name>A0A3S0X913_9PROT</name>
<dbReference type="EMBL" id="RZIJ01000019">
    <property type="protein sequence ID" value="RUQ66838.1"/>
    <property type="molecule type" value="Genomic_DNA"/>
</dbReference>
<evidence type="ECO:0000256" key="1">
    <source>
        <dbReference type="SAM" id="MobiDB-lite"/>
    </source>
</evidence>
<organism evidence="2 3">
    <name type="scientific">Azospirillum doebereinerae</name>
    <dbReference type="NCBI Taxonomy" id="92933"/>
    <lineage>
        <taxon>Bacteria</taxon>
        <taxon>Pseudomonadati</taxon>
        <taxon>Pseudomonadota</taxon>
        <taxon>Alphaproteobacteria</taxon>
        <taxon>Rhodospirillales</taxon>
        <taxon>Azospirillaceae</taxon>
        <taxon>Azospirillum</taxon>
    </lineage>
</organism>
<dbReference type="RefSeq" id="WP_127001853.1">
    <property type="nucleotide sequence ID" value="NZ_JAKOAR010000001.1"/>
</dbReference>
<gene>
    <name evidence="2" type="ORF">EJ913_21880</name>
</gene>
<dbReference type="AlphaFoldDB" id="A0A3S0X913"/>
<proteinExistence type="predicted"/>
<comment type="caution">
    <text evidence="2">The sequence shown here is derived from an EMBL/GenBank/DDBJ whole genome shotgun (WGS) entry which is preliminary data.</text>
</comment>